<dbReference type="Proteomes" id="UP000663255">
    <property type="component" value="Plasmid p4"/>
</dbReference>
<organism evidence="1 2">
    <name type="scientific">Leptospira interrogans serovar Bataviae</name>
    <dbReference type="NCBI Taxonomy" id="312175"/>
    <lineage>
        <taxon>Bacteria</taxon>
        <taxon>Pseudomonadati</taxon>
        <taxon>Spirochaetota</taxon>
        <taxon>Spirochaetia</taxon>
        <taxon>Leptospirales</taxon>
        <taxon>Leptospiraceae</taxon>
        <taxon>Leptospira</taxon>
    </lineage>
</organism>
<dbReference type="AlphaFoldDB" id="A0AAQ0B536"/>
<dbReference type="EMBL" id="CP043897">
    <property type="protein sequence ID" value="QOI53164.1"/>
    <property type="molecule type" value="Genomic_DNA"/>
</dbReference>
<reference evidence="1" key="1">
    <citation type="submission" date="2019-09" db="EMBL/GenBank/DDBJ databases">
        <title>Comparative Genomics of Leptospira interrogans Reveals Genome Plasticity - A Common Adaptive Strategy for Survival in Various Hosts.</title>
        <authorList>
            <person name="Ramli S.R."/>
            <person name="Bunk B."/>
            <person name="Goris M."/>
            <person name="Bhuju S."/>
            <person name="Jarek M."/>
            <person name="Sproer C."/>
            <person name="Mustakim S."/>
            <person name="Strommenger B."/>
            <person name="Pessler F."/>
        </authorList>
    </citation>
    <scope>NUCLEOTIDE SEQUENCE</scope>
    <source>
        <strain evidence="1">1489</strain>
        <plasmid evidence="1">p4</plasmid>
    </source>
</reference>
<evidence type="ECO:0000313" key="1">
    <source>
        <dbReference type="EMBL" id="QOI53164.1"/>
    </source>
</evidence>
<gene>
    <name evidence="1" type="ORF">Lepto1489_22610</name>
</gene>
<name>A0AAQ0B536_LEPIR</name>
<proteinExistence type="predicted"/>
<protein>
    <submittedName>
        <fullName evidence="1">Uncharacterized protein</fullName>
    </submittedName>
</protein>
<sequence>MKYSQEYNIQANFEIDEGKLYNLLYMCIPMKGRFVNGNLYVYGYRAIIPKIINPFLLLDRYFFQVYDKSYFQAVYQFLRGDSITKEDDNKN</sequence>
<evidence type="ECO:0000313" key="2">
    <source>
        <dbReference type="Proteomes" id="UP000663255"/>
    </source>
</evidence>
<keyword evidence="1" id="KW-0614">Plasmid</keyword>
<geneLocation type="plasmid" evidence="1 2">
    <name>p4</name>
</geneLocation>
<accession>A0AAQ0B536</accession>